<dbReference type="Pfam" id="PF00936">
    <property type="entry name" value="BMC"/>
    <property type="match status" value="2"/>
</dbReference>
<proteinExistence type="predicted"/>
<feature type="domain" description="BMC circularly permuted" evidence="3">
    <location>
        <begin position="49"/>
        <end position="165"/>
    </location>
</feature>
<sequence>MEQDIMQKVMDEVMKRLGSGSTVVTPEKATQEKEKCETPNVSVQKSVVGVTEYVGISEGDTIGLVVANVEPMLHEKLGIDKKFRSVGIFSGRTGAGPQIMAADEAVKATNTEIVSIELPRDTKGGAGHGSLIIFGAEDVSDARRAIEVALKDLRRTFGDVYANDAGHLEFQYTARASYACNKAFNAPVGRAFGLIVGAPAGIGFVMSDAALKAAEVDLIDYLSPTKGLSLTNEVVITFTGDSGAVRQALIAARTIGKKLLGAMGAEPKSATTPYI</sequence>
<dbReference type="SMART" id="SM00877">
    <property type="entry name" value="BMC"/>
    <property type="match status" value="2"/>
</dbReference>
<dbReference type="Gene3D" id="3.30.70.1710">
    <property type="match status" value="2"/>
</dbReference>
<dbReference type="InterPro" id="IPR037233">
    <property type="entry name" value="CcmK-like_sf"/>
</dbReference>
<evidence type="ECO:0000256" key="2">
    <source>
        <dbReference type="ARBA" id="ARBA00024446"/>
    </source>
</evidence>
<dbReference type="eggNOG" id="COG4816">
    <property type="taxonomic scope" value="Bacteria"/>
</dbReference>
<evidence type="ECO:0000256" key="1">
    <source>
        <dbReference type="ARBA" id="ARBA00024322"/>
    </source>
</evidence>
<protein>
    <submittedName>
        <fullName evidence="4">Propanediol utilization protein PduB</fullName>
    </submittedName>
</protein>
<dbReference type="NCBIfam" id="TIGR04501">
    <property type="entry name" value="microcomp_PduB"/>
    <property type="match status" value="1"/>
</dbReference>
<dbReference type="SUPFAM" id="SSF143414">
    <property type="entry name" value="CcmK-like"/>
    <property type="match status" value="2"/>
</dbReference>
<evidence type="ECO:0000259" key="3">
    <source>
        <dbReference type="PROSITE" id="PS51931"/>
    </source>
</evidence>
<dbReference type="STRING" id="592015.HMPREF1705_02685"/>
<gene>
    <name evidence="4" type="ORF">HMPREF1705_02685</name>
</gene>
<dbReference type="OrthoDB" id="2908at2"/>
<evidence type="ECO:0000313" key="4">
    <source>
        <dbReference type="EMBL" id="KRT35458.1"/>
    </source>
</evidence>
<comment type="subcellular location">
    <subcellularLocation>
        <location evidence="1">Bacterial microcompartment</location>
    </subcellularLocation>
</comment>
<evidence type="ECO:0000313" key="5">
    <source>
        <dbReference type="Proteomes" id="UP000005273"/>
    </source>
</evidence>
<dbReference type="PROSITE" id="PS51931">
    <property type="entry name" value="BMC_CP"/>
    <property type="match status" value="1"/>
</dbReference>
<dbReference type="InterPro" id="IPR030984">
    <property type="entry name" value="PduB"/>
</dbReference>
<dbReference type="InterPro" id="IPR009193">
    <property type="entry name" value="EutL_PduB"/>
</dbReference>
<name>A0A0T5XB14_9BACT</name>
<keyword evidence="2" id="KW-1283">Bacterial microcompartment</keyword>
<dbReference type="NCBIfam" id="NF011944">
    <property type="entry name" value="PRK15415.1"/>
    <property type="match status" value="1"/>
</dbReference>
<dbReference type="AlphaFoldDB" id="A0A0T5XB14"/>
<dbReference type="Proteomes" id="UP000005273">
    <property type="component" value="Unassembled WGS sequence"/>
</dbReference>
<dbReference type="RefSeq" id="WP_009201840.1">
    <property type="nucleotide sequence ID" value="NZ_ACJX03000001.1"/>
</dbReference>
<dbReference type="PIRSF" id="PIRSF012290">
    <property type="entry name" value="EutL_PduB"/>
    <property type="match status" value="1"/>
</dbReference>
<organism evidence="4 5">
    <name type="scientific">Acetomicrobium hydrogeniformans ATCC BAA-1850</name>
    <dbReference type="NCBI Taxonomy" id="592015"/>
    <lineage>
        <taxon>Bacteria</taxon>
        <taxon>Thermotogati</taxon>
        <taxon>Synergistota</taxon>
        <taxon>Synergistia</taxon>
        <taxon>Synergistales</taxon>
        <taxon>Acetomicrobiaceae</taxon>
        <taxon>Acetomicrobium</taxon>
    </lineage>
</organism>
<keyword evidence="5" id="KW-1185">Reference proteome</keyword>
<dbReference type="GO" id="GO:0031469">
    <property type="term" value="C:bacterial microcompartment"/>
    <property type="evidence" value="ECO:0007669"/>
    <property type="project" value="UniProtKB-SubCell"/>
</dbReference>
<dbReference type="CDD" id="cd07048">
    <property type="entry name" value="BMC_PduB_repeat2"/>
    <property type="match status" value="1"/>
</dbReference>
<accession>A0A0T5XB14</accession>
<reference evidence="5" key="1">
    <citation type="submission" date="2012-09" db="EMBL/GenBank/DDBJ databases">
        <authorList>
            <person name="Weinstock G."/>
            <person name="Sodergren E."/>
            <person name="Clifton S."/>
            <person name="Fulton L."/>
            <person name="Fulton B."/>
            <person name="Courtney L."/>
            <person name="Fronick C."/>
            <person name="Harrison M."/>
            <person name="Strong C."/>
            <person name="Farmer C."/>
            <person name="Delehaunty K."/>
            <person name="Markovic C."/>
            <person name="Hall O."/>
            <person name="Minx P."/>
            <person name="Tomlinson C."/>
            <person name="Mitreva M."/>
            <person name="Nelson J."/>
            <person name="Hou S."/>
            <person name="Wollam A."/>
            <person name="Pepin K.H."/>
            <person name="Johnson M."/>
            <person name="Bhonagiri V."/>
            <person name="Nash W.E."/>
            <person name="Suruliraj S."/>
            <person name="Warren W."/>
            <person name="Chinwalla A."/>
            <person name="Mardis E.R."/>
            <person name="Wilson R.K."/>
        </authorList>
    </citation>
    <scope>NUCLEOTIDE SEQUENCE [LARGE SCALE GENOMIC DNA]</scope>
    <source>
        <strain evidence="5">OS1</strain>
    </source>
</reference>
<dbReference type="EMBL" id="ACJX03000001">
    <property type="protein sequence ID" value="KRT35458.1"/>
    <property type="molecule type" value="Genomic_DNA"/>
</dbReference>
<dbReference type="CDD" id="cd07047">
    <property type="entry name" value="BMC_PduB_repeat1"/>
    <property type="match status" value="1"/>
</dbReference>
<dbReference type="GO" id="GO:0005198">
    <property type="term" value="F:structural molecule activity"/>
    <property type="evidence" value="ECO:0007669"/>
    <property type="project" value="InterPro"/>
</dbReference>
<dbReference type="InterPro" id="IPR044870">
    <property type="entry name" value="BMC_CP"/>
</dbReference>
<comment type="caution">
    <text evidence="4">The sequence shown here is derived from an EMBL/GenBank/DDBJ whole genome shotgun (WGS) entry which is preliminary data.</text>
</comment>
<dbReference type="InterPro" id="IPR000249">
    <property type="entry name" value="BMC_dom"/>
</dbReference>